<dbReference type="Proteomes" id="UP001272137">
    <property type="component" value="Unassembled WGS sequence"/>
</dbReference>
<evidence type="ECO:0000256" key="1">
    <source>
        <dbReference type="SAM" id="MobiDB-lite"/>
    </source>
</evidence>
<name>A0AAW9D5K9_BURTH</name>
<sequence>MQYKKATGKKNRKRFVGLFAPNRAIRAFSSRYKASDNQKPPPVTYTRNNRPSRTLPVG</sequence>
<proteinExistence type="predicted"/>
<organism evidence="2 3">
    <name type="scientific">Burkholderia thailandensis</name>
    <dbReference type="NCBI Taxonomy" id="57975"/>
    <lineage>
        <taxon>Bacteria</taxon>
        <taxon>Pseudomonadati</taxon>
        <taxon>Pseudomonadota</taxon>
        <taxon>Betaproteobacteria</taxon>
        <taxon>Burkholderiales</taxon>
        <taxon>Burkholderiaceae</taxon>
        <taxon>Burkholderia</taxon>
        <taxon>pseudomallei group</taxon>
    </lineage>
</organism>
<comment type="caution">
    <text evidence="2">The sequence shown here is derived from an EMBL/GenBank/DDBJ whole genome shotgun (WGS) entry which is preliminary data.</text>
</comment>
<accession>A0AAW9D5K9</accession>
<dbReference type="AlphaFoldDB" id="A0AAW9D5K9"/>
<feature type="region of interest" description="Disordered" evidence="1">
    <location>
        <begin position="29"/>
        <end position="58"/>
    </location>
</feature>
<dbReference type="EMBL" id="QXCT01000002">
    <property type="protein sequence ID" value="MDW9257328.1"/>
    <property type="molecule type" value="Genomic_DNA"/>
</dbReference>
<dbReference type="RefSeq" id="WP_157779341.1">
    <property type="nucleotide sequence ID" value="NZ_SJET01000110.1"/>
</dbReference>
<evidence type="ECO:0000313" key="3">
    <source>
        <dbReference type="Proteomes" id="UP001272137"/>
    </source>
</evidence>
<gene>
    <name evidence="2" type="ORF">C7S16_3386</name>
</gene>
<reference evidence="2" key="1">
    <citation type="submission" date="2018-08" db="EMBL/GenBank/DDBJ databases">
        <title>Identification of Burkholderia cepacia strains that express a Burkholderia pseudomallei-like capsular polysaccharide.</title>
        <authorList>
            <person name="Burtnick M.N."/>
            <person name="Vongsouvath M."/>
            <person name="Newton P."/>
            <person name="Wuthiekanun V."/>
            <person name="Limmathurotsakul D."/>
            <person name="Brett P.J."/>
            <person name="Chantratita N."/>
            <person name="Dance D.A."/>
        </authorList>
    </citation>
    <scope>NUCLEOTIDE SEQUENCE</scope>
    <source>
        <strain evidence="2">SBXCC001</strain>
    </source>
</reference>
<protein>
    <submittedName>
        <fullName evidence="2">Uncharacterized protein</fullName>
    </submittedName>
</protein>
<evidence type="ECO:0000313" key="2">
    <source>
        <dbReference type="EMBL" id="MDW9257328.1"/>
    </source>
</evidence>